<dbReference type="EMBL" id="JAMZIH010002848">
    <property type="protein sequence ID" value="KAJ1677184.1"/>
    <property type="molecule type" value="Genomic_DNA"/>
</dbReference>
<accession>A0ACC1HTE2</accession>
<protein>
    <submittedName>
        <fullName evidence="1">Uncharacterized protein</fullName>
    </submittedName>
</protein>
<organism evidence="1 2">
    <name type="scientific">Spiromyces aspiralis</name>
    <dbReference type="NCBI Taxonomy" id="68401"/>
    <lineage>
        <taxon>Eukaryota</taxon>
        <taxon>Fungi</taxon>
        <taxon>Fungi incertae sedis</taxon>
        <taxon>Zoopagomycota</taxon>
        <taxon>Kickxellomycotina</taxon>
        <taxon>Kickxellomycetes</taxon>
        <taxon>Kickxellales</taxon>
        <taxon>Kickxellaceae</taxon>
        <taxon>Spiromyces</taxon>
    </lineage>
</organism>
<feature type="non-terminal residue" evidence="1">
    <location>
        <position position="55"/>
    </location>
</feature>
<feature type="non-terminal residue" evidence="1">
    <location>
        <position position="1"/>
    </location>
</feature>
<gene>
    <name evidence="1" type="ORF">EV182_006696</name>
</gene>
<proteinExistence type="predicted"/>
<name>A0ACC1HTE2_9FUNG</name>
<dbReference type="Proteomes" id="UP001145114">
    <property type="component" value="Unassembled WGS sequence"/>
</dbReference>
<keyword evidence="2" id="KW-1185">Reference proteome</keyword>
<evidence type="ECO:0000313" key="1">
    <source>
        <dbReference type="EMBL" id="KAJ1677184.1"/>
    </source>
</evidence>
<reference evidence="1" key="1">
    <citation type="submission" date="2022-06" db="EMBL/GenBank/DDBJ databases">
        <title>Phylogenomic reconstructions and comparative analyses of Kickxellomycotina fungi.</title>
        <authorList>
            <person name="Reynolds N.K."/>
            <person name="Stajich J.E."/>
            <person name="Barry K."/>
            <person name="Grigoriev I.V."/>
            <person name="Crous P."/>
            <person name="Smith M.E."/>
        </authorList>
    </citation>
    <scope>NUCLEOTIDE SEQUENCE</scope>
    <source>
        <strain evidence="1">RSA 2271</strain>
    </source>
</reference>
<sequence length="55" mass="6051">YKAQGQQWWHQYQHQDCRGVTGYSFGQPGQVAELLCALCSHQGQVQCVGGGQGIQ</sequence>
<evidence type="ECO:0000313" key="2">
    <source>
        <dbReference type="Proteomes" id="UP001145114"/>
    </source>
</evidence>
<comment type="caution">
    <text evidence="1">The sequence shown here is derived from an EMBL/GenBank/DDBJ whole genome shotgun (WGS) entry which is preliminary data.</text>
</comment>